<dbReference type="AlphaFoldDB" id="A0A4U7BWN3"/>
<reference evidence="2 3" key="1">
    <citation type="submission" date="2018-05" db="EMBL/GenBank/DDBJ databases">
        <title>Novel Campyloabacter and Helicobacter Species and Strains.</title>
        <authorList>
            <person name="Mannion A.J."/>
            <person name="Shen Z."/>
            <person name="Fox J.G."/>
        </authorList>
    </citation>
    <scope>NUCLEOTIDE SEQUENCE [LARGE SCALE GENOMIC DNA]</scope>
    <source>
        <strain evidence="3">MIT17-670</strain>
    </source>
</reference>
<evidence type="ECO:0000313" key="2">
    <source>
        <dbReference type="EMBL" id="TKX33027.1"/>
    </source>
</evidence>
<keyword evidence="1" id="KW-0732">Signal</keyword>
<dbReference type="OrthoDB" id="5356192at2"/>
<accession>A0A4U7BWN3</accession>
<proteinExistence type="predicted"/>
<feature type="signal peptide" evidence="1">
    <location>
        <begin position="1"/>
        <end position="21"/>
    </location>
</feature>
<dbReference type="RefSeq" id="WP_137621722.1">
    <property type="nucleotide sequence ID" value="NZ_NXMA01000002.1"/>
</dbReference>
<evidence type="ECO:0000256" key="1">
    <source>
        <dbReference type="SAM" id="SignalP"/>
    </source>
</evidence>
<dbReference type="EMBL" id="NXMA01000002">
    <property type="protein sequence ID" value="TKX33027.1"/>
    <property type="molecule type" value="Genomic_DNA"/>
</dbReference>
<feature type="chain" id="PRO_5020589227" evidence="1">
    <location>
        <begin position="22"/>
        <end position="206"/>
    </location>
</feature>
<keyword evidence="3" id="KW-1185">Reference proteome</keyword>
<name>A0A4U7BWN3_9BACT</name>
<evidence type="ECO:0000313" key="3">
    <source>
        <dbReference type="Proteomes" id="UP000310353"/>
    </source>
</evidence>
<dbReference type="Proteomes" id="UP000310353">
    <property type="component" value="Unassembled WGS sequence"/>
</dbReference>
<protein>
    <submittedName>
        <fullName evidence="2">Bacteriocin</fullName>
    </submittedName>
</protein>
<organism evidence="2 3">
    <name type="scientific">Campylobacter aviculae</name>
    <dbReference type="NCBI Taxonomy" id="2510190"/>
    <lineage>
        <taxon>Bacteria</taxon>
        <taxon>Pseudomonadati</taxon>
        <taxon>Campylobacterota</taxon>
        <taxon>Epsilonproteobacteria</taxon>
        <taxon>Campylobacterales</taxon>
        <taxon>Campylobacteraceae</taxon>
        <taxon>Campylobacter</taxon>
    </lineage>
</organism>
<comment type="caution">
    <text evidence="2">The sequence shown here is derived from an EMBL/GenBank/DDBJ whole genome shotgun (WGS) entry which is preliminary data.</text>
</comment>
<gene>
    <name evidence="2" type="ORF">CQA76_01720</name>
</gene>
<sequence length="206" mass="22880">MFKKLFSVTALGALLASSAFADDFLAKVSNGALSDNSVGVKVLSLNEMKDVKGGYQVQLHSGSQWGNNDEYYAVALYTEGELQYIVNYLKQDDKAPQGLCGIDQASCSNPSKSRIVSYLDVTLGEITFFPVYKVKRQVKVSDLGQPYVLFTYGTGVIDKNGQLYKFDSTTSSAHLNNNMIIKEIANKYKEQMESNLGGWYPYRSKR</sequence>